<reference evidence="2 3" key="1">
    <citation type="submission" date="2015-04" db="EMBL/GenBank/DDBJ databases">
        <title>The draft genome sequence of Fusarium langsethiae, a T-2/HT-2 mycotoxin producer.</title>
        <authorList>
            <person name="Lysoe E."/>
            <person name="Divon H.H."/>
            <person name="Terzi V."/>
            <person name="Orru L."/>
            <person name="Lamontanara A."/>
            <person name="Kolseth A.-K."/>
            <person name="Frandsen R.J."/>
            <person name="Nielsen K."/>
            <person name="Thrane U."/>
        </authorList>
    </citation>
    <scope>NUCLEOTIDE SEQUENCE [LARGE SCALE GENOMIC DNA]</scope>
    <source>
        <strain evidence="2 3">Fl201059</strain>
    </source>
</reference>
<keyword evidence="1" id="KW-0175">Coiled coil</keyword>
<dbReference type="Proteomes" id="UP000037904">
    <property type="component" value="Unassembled WGS sequence"/>
</dbReference>
<dbReference type="Pfam" id="PF09447">
    <property type="entry name" value="Cnl2_NKP2"/>
    <property type="match status" value="1"/>
</dbReference>
<organism evidence="2 3">
    <name type="scientific">Fusarium langsethiae</name>
    <dbReference type="NCBI Taxonomy" id="179993"/>
    <lineage>
        <taxon>Eukaryota</taxon>
        <taxon>Fungi</taxon>
        <taxon>Dikarya</taxon>
        <taxon>Ascomycota</taxon>
        <taxon>Pezizomycotina</taxon>
        <taxon>Sordariomycetes</taxon>
        <taxon>Hypocreomycetidae</taxon>
        <taxon>Hypocreales</taxon>
        <taxon>Nectriaceae</taxon>
        <taxon>Fusarium</taxon>
    </lineage>
</organism>
<dbReference type="GO" id="GO:0031511">
    <property type="term" value="C:Mis6-Sim4 complex"/>
    <property type="evidence" value="ECO:0007669"/>
    <property type="project" value="TreeGrafter"/>
</dbReference>
<name>A0A0M9F3Q8_FUSLA</name>
<accession>A0A0M9F3Q8</accession>
<dbReference type="OrthoDB" id="2311687at2759"/>
<dbReference type="InterPro" id="IPR018565">
    <property type="entry name" value="Nkp2/Cnl2"/>
</dbReference>
<sequence>MAPTEAELLANYLIQPSTLTAITTIEQFKALFPRPLQSSPQVRSLFRDLQAKRADVLDQVAENIADEAKRSLAMRREVLRAKREAEREDMDAEIEMERALFGDASGAASAKHTLSSVIPELEGAAGALEAEIEKLQEEEAALLESVQQTVGALSDLRYGKFSNGQISDEIIDGLKNVEAACEKKS</sequence>
<keyword evidence="3" id="KW-1185">Reference proteome</keyword>
<comment type="caution">
    <text evidence="2">The sequence shown here is derived from an EMBL/GenBank/DDBJ whole genome shotgun (WGS) entry which is preliminary data.</text>
</comment>
<evidence type="ECO:0000256" key="1">
    <source>
        <dbReference type="SAM" id="Coils"/>
    </source>
</evidence>
<evidence type="ECO:0000313" key="2">
    <source>
        <dbReference type="EMBL" id="KPA45433.1"/>
    </source>
</evidence>
<dbReference type="EMBL" id="JXCE01000013">
    <property type="protein sequence ID" value="KPA45433.1"/>
    <property type="molecule type" value="Genomic_DNA"/>
</dbReference>
<proteinExistence type="predicted"/>
<dbReference type="PANTHER" id="PTHR28064">
    <property type="entry name" value="INNER KINETOCHORE SUBUNIT NKP2"/>
    <property type="match status" value="1"/>
</dbReference>
<protein>
    <recommendedName>
        <fullName evidence="4">Cnl2/NKP2 family protein</fullName>
    </recommendedName>
</protein>
<feature type="coiled-coil region" evidence="1">
    <location>
        <begin position="118"/>
        <end position="148"/>
    </location>
</feature>
<dbReference type="GO" id="GO:0007059">
    <property type="term" value="P:chromosome segregation"/>
    <property type="evidence" value="ECO:0007669"/>
    <property type="project" value="TreeGrafter"/>
</dbReference>
<dbReference type="PANTHER" id="PTHR28064:SF1">
    <property type="entry name" value="INNER KINETOCHORE SUBUNIT NKP2"/>
    <property type="match status" value="1"/>
</dbReference>
<dbReference type="AlphaFoldDB" id="A0A0M9F3Q8"/>
<evidence type="ECO:0008006" key="4">
    <source>
        <dbReference type="Google" id="ProtNLM"/>
    </source>
</evidence>
<evidence type="ECO:0000313" key="3">
    <source>
        <dbReference type="Proteomes" id="UP000037904"/>
    </source>
</evidence>
<gene>
    <name evidence="2" type="ORF">FLAG1_01571</name>
</gene>